<protein>
    <submittedName>
        <fullName evidence="11">Fungal pheromone STE3G-protein-coupled receptor</fullName>
    </submittedName>
</protein>
<keyword evidence="3" id="KW-0589">Pheromone response</keyword>
<reference evidence="11" key="1">
    <citation type="journal article" date="2020" name="Stud. Mycol.">
        <title>101 Dothideomycetes genomes: a test case for predicting lifestyles and emergence of pathogens.</title>
        <authorList>
            <person name="Haridas S."/>
            <person name="Albert R."/>
            <person name="Binder M."/>
            <person name="Bloem J."/>
            <person name="Labutti K."/>
            <person name="Salamov A."/>
            <person name="Andreopoulos B."/>
            <person name="Baker S."/>
            <person name="Barry K."/>
            <person name="Bills G."/>
            <person name="Bluhm B."/>
            <person name="Cannon C."/>
            <person name="Castanera R."/>
            <person name="Culley D."/>
            <person name="Daum C."/>
            <person name="Ezra D."/>
            <person name="Gonzalez J."/>
            <person name="Henrissat B."/>
            <person name="Kuo A."/>
            <person name="Liang C."/>
            <person name="Lipzen A."/>
            <person name="Lutzoni F."/>
            <person name="Magnuson J."/>
            <person name="Mondo S."/>
            <person name="Nolan M."/>
            <person name="Ohm R."/>
            <person name="Pangilinan J."/>
            <person name="Park H.-J."/>
            <person name="Ramirez L."/>
            <person name="Alfaro M."/>
            <person name="Sun H."/>
            <person name="Tritt A."/>
            <person name="Yoshinaga Y."/>
            <person name="Zwiers L.-H."/>
            <person name="Turgeon B."/>
            <person name="Goodwin S."/>
            <person name="Spatafora J."/>
            <person name="Crous P."/>
            <person name="Grigoriev I."/>
        </authorList>
    </citation>
    <scope>NUCLEOTIDE SEQUENCE</scope>
    <source>
        <strain evidence="11">CBS 133067</strain>
    </source>
</reference>
<dbReference type="InterPro" id="IPR001499">
    <property type="entry name" value="GPCR_STE3"/>
</dbReference>
<dbReference type="Pfam" id="PF02076">
    <property type="entry name" value="STE3"/>
    <property type="match status" value="1"/>
</dbReference>
<comment type="caution">
    <text evidence="11">The sequence shown here is derived from an EMBL/GenBank/DDBJ whole genome shotgun (WGS) entry which is preliminary data.</text>
</comment>
<dbReference type="PANTHER" id="PTHR28097:SF1">
    <property type="entry name" value="PHEROMONE A FACTOR RECEPTOR"/>
    <property type="match status" value="1"/>
</dbReference>
<keyword evidence="5 10" id="KW-1133">Transmembrane helix</keyword>
<feature type="transmembrane region" description="Helical" evidence="10">
    <location>
        <begin position="268"/>
        <end position="288"/>
    </location>
</feature>
<name>A0A9P4I508_9PEZI</name>
<dbReference type="GO" id="GO:0005886">
    <property type="term" value="C:plasma membrane"/>
    <property type="evidence" value="ECO:0007669"/>
    <property type="project" value="TreeGrafter"/>
</dbReference>
<evidence type="ECO:0000256" key="9">
    <source>
        <dbReference type="ARBA" id="ARBA00023224"/>
    </source>
</evidence>
<dbReference type="PANTHER" id="PTHR28097">
    <property type="entry name" value="PHEROMONE A FACTOR RECEPTOR"/>
    <property type="match status" value="1"/>
</dbReference>
<dbReference type="EMBL" id="ML978144">
    <property type="protein sequence ID" value="KAF2092569.1"/>
    <property type="molecule type" value="Genomic_DNA"/>
</dbReference>
<dbReference type="CDD" id="cd14966">
    <property type="entry name" value="7tmD_STE3"/>
    <property type="match status" value="1"/>
</dbReference>
<organism evidence="11 12">
    <name type="scientific">Rhizodiscina lignyota</name>
    <dbReference type="NCBI Taxonomy" id="1504668"/>
    <lineage>
        <taxon>Eukaryota</taxon>
        <taxon>Fungi</taxon>
        <taxon>Dikarya</taxon>
        <taxon>Ascomycota</taxon>
        <taxon>Pezizomycotina</taxon>
        <taxon>Dothideomycetes</taxon>
        <taxon>Pleosporomycetidae</taxon>
        <taxon>Aulographales</taxon>
        <taxon>Rhizodiscinaceae</taxon>
        <taxon>Rhizodiscina</taxon>
    </lineage>
</organism>
<evidence type="ECO:0000256" key="4">
    <source>
        <dbReference type="ARBA" id="ARBA00022692"/>
    </source>
</evidence>
<comment type="similarity">
    <text evidence="2">Belongs to the G-protein coupled receptor 4 family.</text>
</comment>
<dbReference type="AlphaFoldDB" id="A0A9P4I508"/>
<evidence type="ECO:0000256" key="7">
    <source>
        <dbReference type="ARBA" id="ARBA00023136"/>
    </source>
</evidence>
<feature type="transmembrane region" description="Helical" evidence="10">
    <location>
        <begin position="77"/>
        <end position="97"/>
    </location>
</feature>
<evidence type="ECO:0000256" key="5">
    <source>
        <dbReference type="ARBA" id="ARBA00022989"/>
    </source>
</evidence>
<dbReference type="GO" id="GO:0004932">
    <property type="term" value="F:mating-type factor pheromone receptor activity"/>
    <property type="evidence" value="ECO:0007669"/>
    <property type="project" value="InterPro"/>
</dbReference>
<keyword evidence="7 10" id="KW-0472">Membrane</keyword>
<evidence type="ECO:0000256" key="10">
    <source>
        <dbReference type="SAM" id="Phobius"/>
    </source>
</evidence>
<feature type="non-terminal residue" evidence="11">
    <location>
        <position position="1"/>
    </location>
</feature>
<accession>A0A9P4I508</accession>
<evidence type="ECO:0000313" key="12">
    <source>
        <dbReference type="Proteomes" id="UP000799772"/>
    </source>
</evidence>
<proteinExistence type="inferred from homology"/>
<feature type="transmembrane region" description="Helical" evidence="10">
    <location>
        <begin position="159"/>
        <end position="189"/>
    </location>
</feature>
<feature type="transmembrane region" description="Helical" evidence="10">
    <location>
        <begin position="6"/>
        <end position="26"/>
    </location>
</feature>
<evidence type="ECO:0000256" key="3">
    <source>
        <dbReference type="ARBA" id="ARBA00022507"/>
    </source>
</evidence>
<keyword evidence="6" id="KW-0297">G-protein coupled receptor</keyword>
<dbReference type="PRINTS" id="PR00899">
    <property type="entry name" value="GPCRSTE3"/>
</dbReference>
<dbReference type="Proteomes" id="UP000799772">
    <property type="component" value="Unassembled WGS sequence"/>
</dbReference>
<keyword evidence="8 11" id="KW-0675">Receptor</keyword>
<evidence type="ECO:0000256" key="2">
    <source>
        <dbReference type="ARBA" id="ARBA00011085"/>
    </source>
</evidence>
<sequence>PLYPLAVILPILAIIAILLDLPPLIWHLRHRNVGAASLIIYLTVLNLVTFTNVLIWPRDNVTEWFQGAVFCDIEVRLYLMGALGGSAATICIFRELARVLDTNATVISTSKIEKRRKLVLELLLCYGAPLFFILVFYVVQAGRYAILGITGCVYVIADSWLSIVLTVMWFPIFDLIAAIYACIVIYRLIRYSRDFSTLIRSHSSTRSRFWRTFILCLLIICSQLPANLYAFSLAFPVSTGPFSWSYTHSEWDIIYLYPSHGKVRPETFGSIIAGWLVFFFFGTGTEALKMYRGWLATLGLGKIWPSL</sequence>
<comment type="subcellular location">
    <subcellularLocation>
        <location evidence="1">Membrane</location>
        <topology evidence="1">Multi-pass membrane protein</topology>
    </subcellularLocation>
</comment>
<evidence type="ECO:0000256" key="1">
    <source>
        <dbReference type="ARBA" id="ARBA00004141"/>
    </source>
</evidence>
<feature type="transmembrane region" description="Helical" evidence="10">
    <location>
        <begin position="38"/>
        <end position="57"/>
    </location>
</feature>
<keyword evidence="9" id="KW-0807">Transducer</keyword>
<gene>
    <name evidence="11" type="ORF">NA57DRAFT_25892</name>
</gene>
<dbReference type="GO" id="GO:0000750">
    <property type="term" value="P:pheromone-dependent signal transduction involved in conjugation with cellular fusion"/>
    <property type="evidence" value="ECO:0007669"/>
    <property type="project" value="TreeGrafter"/>
</dbReference>
<keyword evidence="12" id="KW-1185">Reference proteome</keyword>
<feature type="non-terminal residue" evidence="11">
    <location>
        <position position="307"/>
    </location>
</feature>
<evidence type="ECO:0000256" key="6">
    <source>
        <dbReference type="ARBA" id="ARBA00023040"/>
    </source>
</evidence>
<dbReference type="OrthoDB" id="2874149at2759"/>
<feature type="transmembrane region" description="Helical" evidence="10">
    <location>
        <begin position="118"/>
        <end position="139"/>
    </location>
</feature>
<evidence type="ECO:0000313" key="11">
    <source>
        <dbReference type="EMBL" id="KAF2092569.1"/>
    </source>
</evidence>
<evidence type="ECO:0000256" key="8">
    <source>
        <dbReference type="ARBA" id="ARBA00023170"/>
    </source>
</evidence>
<keyword evidence="4 10" id="KW-0812">Transmembrane</keyword>
<feature type="transmembrane region" description="Helical" evidence="10">
    <location>
        <begin position="209"/>
        <end position="235"/>
    </location>
</feature>